<dbReference type="EMBL" id="QJJG01000019">
    <property type="protein sequence ID" value="PXW39602.1"/>
    <property type="molecule type" value="Genomic_DNA"/>
</dbReference>
<comment type="caution">
    <text evidence="1">The sequence shown here is derived from an EMBL/GenBank/DDBJ whole genome shotgun (WGS) entry which is preliminary data.</text>
</comment>
<gene>
    <name evidence="1" type="ORF">DET57_11987</name>
</gene>
<organism evidence="1 2">
    <name type="scientific">Klebsiella oxytoca</name>
    <dbReference type="NCBI Taxonomy" id="571"/>
    <lineage>
        <taxon>Bacteria</taxon>
        <taxon>Pseudomonadati</taxon>
        <taxon>Pseudomonadota</taxon>
        <taxon>Gammaproteobacteria</taxon>
        <taxon>Enterobacterales</taxon>
        <taxon>Enterobacteriaceae</taxon>
        <taxon>Klebsiella/Raoultella group</taxon>
        <taxon>Klebsiella</taxon>
    </lineage>
</organism>
<dbReference type="Proteomes" id="UP000247485">
    <property type="component" value="Unassembled WGS sequence"/>
</dbReference>
<accession>A0A318FKN9</accession>
<name>A0A318FKN9_KLEOX</name>
<evidence type="ECO:0000313" key="2">
    <source>
        <dbReference type="Proteomes" id="UP000247485"/>
    </source>
</evidence>
<dbReference type="AlphaFoldDB" id="A0A318FKN9"/>
<proteinExistence type="predicted"/>
<evidence type="ECO:0000313" key="1">
    <source>
        <dbReference type="EMBL" id="PXW39602.1"/>
    </source>
</evidence>
<sequence length="61" mass="6870">MIQCDHGKIIRIPNATLELKFLKKAYALIRGIEIMHALRKGLAGCFILTSPRRTWSAPYSG</sequence>
<protein>
    <submittedName>
        <fullName evidence="1">Uncharacterized protein</fullName>
    </submittedName>
</protein>
<reference evidence="1 2" key="1">
    <citation type="submission" date="2018-05" db="EMBL/GenBank/DDBJ databases">
        <title>Freshwater and sediment microbial communities from various areas in North America, analyzing microbe dynamics in response to fracking.</title>
        <authorList>
            <person name="Lamendella R."/>
        </authorList>
    </citation>
    <scope>NUCLEOTIDE SEQUENCE [LARGE SCALE GENOMIC DNA]</scope>
    <source>
        <strain evidence="1 2">67</strain>
    </source>
</reference>